<accession>A0A7R9G4Y8</accession>
<dbReference type="PROSITE" id="PS00194">
    <property type="entry name" value="THIOREDOXIN_1"/>
    <property type="match status" value="1"/>
</dbReference>
<evidence type="ECO:0000259" key="1">
    <source>
        <dbReference type="Pfam" id="PF00085"/>
    </source>
</evidence>
<sequence>MRAKVFVESQAAKRVNTASYYPFGLYACTLMLGTVLCEQTKASSASEKKRKHQMLFWYGIVLRKVKARTVFDKPHFSQTVDCFWETTDYKKETETRKMMIDDRKDHQHIDRFTWKDISLRNRIEAFCSLLHDKAELNRCTSSSLVESAQRHRQVKEGFGNQINLCRDRGLNPGPPAQKSDTLPLDHQVTLRLIEKPPLVHLTEIRTSISPSSAVELNTTSALANYATKAVLMIWPGLNALYPTSSDVVDLTPDNFDRLVLQSDSLWIVEFYAPWCGHCQSFADEYSKAATALKVC</sequence>
<dbReference type="InterPro" id="IPR013766">
    <property type="entry name" value="Thioredoxin_domain"/>
</dbReference>
<reference evidence="2" key="1">
    <citation type="submission" date="2020-11" db="EMBL/GenBank/DDBJ databases">
        <authorList>
            <person name="Tran Van P."/>
        </authorList>
    </citation>
    <scope>NUCLEOTIDE SEQUENCE</scope>
</reference>
<name>A0A7R9G4Y8_TIMSH</name>
<dbReference type="GO" id="GO:0034976">
    <property type="term" value="P:response to endoplasmic reticulum stress"/>
    <property type="evidence" value="ECO:0007669"/>
    <property type="project" value="TreeGrafter"/>
</dbReference>
<dbReference type="AlphaFoldDB" id="A0A7R9G4Y8"/>
<dbReference type="SUPFAM" id="SSF52833">
    <property type="entry name" value="Thioredoxin-like"/>
    <property type="match status" value="1"/>
</dbReference>
<gene>
    <name evidence="2" type="ORF">TSIB3V08_LOCUS10241</name>
</gene>
<dbReference type="PROSITE" id="PS51257">
    <property type="entry name" value="PROKAR_LIPOPROTEIN"/>
    <property type="match status" value="1"/>
</dbReference>
<dbReference type="EMBL" id="OC006600">
    <property type="protein sequence ID" value="CAD7266217.1"/>
    <property type="molecule type" value="Genomic_DNA"/>
</dbReference>
<dbReference type="InterPro" id="IPR036249">
    <property type="entry name" value="Thioredoxin-like_sf"/>
</dbReference>
<protein>
    <recommendedName>
        <fullName evidence="1">Thioredoxin domain-containing protein</fullName>
    </recommendedName>
</protein>
<feature type="domain" description="Thioredoxin" evidence="1">
    <location>
        <begin position="247"/>
        <end position="293"/>
    </location>
</feature>
<dbReference type="InterPro" id="IPR017937">
    <property type="entry name" value="Thioredoxin_CS"/>
</dbReference>
<dbReference type="GO" id="GO:0005788">
    <property type="term" value="C:endoplasmic reticulum lumen"/>
    <property type="evidence" value="ECO:0007669"/>
    <property type="project" value="TreeGrafter"/>
</dbReference>
<dbReference type="PANTHER" id="PTHR45815:SF3">
    <property type="entry name" value="PROTEIN DISULFIDE-ISOMERASE A6"/>
    <property type="match status" value="1"/>
</dbReference>
<evidence type="ECO:0000313" key="2">
    <source>
        <dbReference type="EMBL" id="CAD7266217.1"/>
    </source>
</evidence>
<dbReference type="Pfam" id="PF00085">
    <property type="entry name" value="Thioredoxin"/>
    <property type="match status" value="1"/>
</dbReference>
<dbReference type="GO" id="GO:0015035">
    <property type="term" value="F:protein-disulfide reductase activity"/>
    <property type="evidence" value="ECO:0007669"/>
    <property type="project" value="TreeGrafter"/>
</dbReference>
<dbReference type="Gene3D" id="3.40.30.10">
    <property type="entry name" value="Glutaredoxin"/>
    <property type="match status" value="1"/>
</dbReference>
<organism evidence="2">
    <name type="scientific">Timema shepardi</name>
    <name type="common">Walking stick</name>
    <dbReference type="NCBI Taxonomy" id="629360"/>
    <lineage>
        <taxon>Eukaryota</taxon>
        <taxon>Metazoa</taxon>
        <taxon>Ecdysozoa</taxon>
        <taxon>Arthropoda</taxon>
        <taxon>Hexapoda</taxon>
        <taxon>Insecta</taxon>
        <taxon>Pterygota</taxon>
        <taxon>Neoptera</taxon>
        <taxon>Polyneoptera</taxon>
        <taxon>Phasmatodea</taxon>
        <taxon>Timematodea</taxon>
        <taxon>Timematoidea</taxon>
        <taxon>Timematidae</taxon>
        <taxon>Timema</taxon>
    </lineage>
</organism>
<dbReference type="PANTHER" id="PTHR45815">
    <property type="entry name" value="PROTEIN DISULFIDE-ISOMERASE A6"/>
    <property type="match status" value="1"/>
</dbReference>
<proteinExistence type="predicted"/>